<organism evidence="2 3">
    <name type="scientific">Actinospica durhamensis</name>
    <dbReference type="NCBI Taxonomy" id="1508375"/>
    <lineage>
        <taxon>Bacteria</taxon>
        <taxon>Bacillati</taxon>
        <taxon>Actinomycetota</taxon>
        <taxon>Actinomycetes</taxon>
        <taxon>Catenulisporales</taxon>
        <taxon>Actinospicaceae</taxon>
        <taxon>Actinospica</taxon>
    </lineage>
</organism>
<dbReference type="Proteomes" id="UP000675781">
    <property type="component" value="Unassembled WGS sequence"/>
</dbReference>
<protein>
    <submittedName>
        <fullName evidence="2">Uncharacterized protein</fullName>
    </submittedName>
</protein>
<gene>
    <name evidence="2" type="ORF">KDL01_04380</name>
</gene>
<accession>A0A941EKF5</accession>
<dbReference type="EMBL" id="JAGSOG010000011">
    <property type="protein sequence ID" value="MBR7832480.1"/>
    <property type="molecule type" value="Genomic_DNA"/>
</dbReference>
<dbReference type="AlphaFoldDB" id="A0A941EKF5"/>
<keyword evidence="1" id="KW-0175">Coiled coil</keyword>
<feature type="coiled-coil region" evidence="1">
    <location>
        <begin position="90"/>
        <end position="124"/>
    </location>
</feature>
<evidence type="ECO:0000313" key="2">
    <source>
        <dbReference type="EMBL" id="MBR7832480.1"/>
    </source>
</evidence>
<name>A0A941EKF5_9ACTN</name>
<evidence type="ECO:0000256" key="1">
    <source>
        <dbReference type="SAM" id="Coils"/>
    </source>
</evidence>
<evidence type="ECO:0000313" key="3">
    <source>
        <dbReference type="Proteomes" id="UP000675781"/>
    </source>
</evidence>
<sequence>MTRTTETPPESPEQRLSAARQATGTARAALDGIEARLRTAIEVQDFDTAAQLKREIPEAELTFAHAAADQRAIEITIDDLARRRAEREVAEAAELRKQAATGNLNAAAERERALMDELSAAKAELIAGVGAVRETIRKAYQIEGQVRQARSDVYQARVDLGEAAPGARISGPNFVSAYVEASQTLYALYHGQGLPMS</sequence>
<reference evidence="2" key="1">
    <citation type="submission" date="2021-04" db="EMBL/GenBank/DDBJ databases">
        <title>Genome based classification of Actinospica acidithermotolerans sp. nov., an actinobacterium isolated from an Indonesian hot spring.</title>
        <authorList>
            <person name="Kusuma A.B."/>
            <person name="Putra K.E."/>
            <person name="Nafisah S."/>
            <person name="Loh J."/>
            <person name="Nouioui I."/>
            <person name="Goodfellow M."/>
        </authorList>
    </citation>
    <scope>NUCLEOTIDE SEQUENCE</scope>
    <source>
        <strain evidence="2">CSCA 57</strain>
    </source>
</reference>
<keyword evidence="3" id="KW-1185">Reference proteome</keyword>
<comment type="caution">
    <text evidence="2">The sequence shown here is derived from an EMBL/GenBank/DDBJ whole genome shotgun (WGS) entry which is preliminary data.</text>
</comment>
<dbReference type="RefSeq" id="WP_212527005.1">
    <property type="nucleotide sequence ID" value="NZ_JAGSOG010000011.1"/>
</dbReference>
<proteinExistence type="predicted"/>